<dbReference type="EMBL" id="MFLW01000001">
    <property type="protein sequence ID" value="OGG78633.1"/>
    <property type="molecule type" value="Genomic_DNA"/>
</dbReference>
<gene>
    <name evidence="1" type="ORF">A3A36_00060</name>
</gene>
<comment type="caution">
    <text evidence="1">The sequence shown here is derived from an EMBL/GenBank/DDBJ whole genome shotgun (WGS) entry which is preliminary data.</text>
</comment>
<evidence type="ECO:0000313" key="1">
    <source>
        <dbReference type="EMBL" id="OGG78633.1"/>
    </source>
</evidence>
<sequence length="129" mass="14729">MNTMDTVIPRENVFDEKRKRAAKQFFTAQVQLVDLTKTMVDNVHAITQDPAHRAALDTLIGQIVAKQAELASLLDSFLPSRSSEQAKYDRKFVRMGHEAENRICDHRHYQFLEHGRHCTCGTLMCDPGD</sequence>
<dbReference type="AlphaFoldDB" id="A0A1F6EYK4"/>
<name>A0A1F6EYK4_9BACT</name>
<protein>
    <submittedName>
        <fullName evidence="1">Uncharacterized protein</fullName>
    </submittedName>
</protein>
<accession>A0A1F6EYK4</accession>
<evidence type="ECO:0000313" key="2">
    <source>
        <dbReference type="Proteomes" id="UP000178811"/>
    </source>
</evidence>
<reference evidence="1 2" key="1">
    <citation type="journal article" date="2016" name="Nat. Commun.">
        <title>Thousands of microbial genomes shed light on interconnected biogeochemical processes in an aquifer system.</title>
        <authorList>
            <person name="Anantharaman K."/>
            <person name="Brown C.T."/>
            <person name="Hug L.A."/>
            <person name="Sharon I."/>
            <person name="Castelle C.J."/>
            <person name="Probst A.J."/>
            <person name="Thomas B.C."/>
            <person name="Singh A."/>
            <person name="Wilkins M.J."/>
            <person name="Karaoz U."/>
            <person name="Brodie E.L."/>
            <person name="Williams K.H."/>
            <person name="Hubbard S.S."/>
            <person name="Banfield J.F."/>
        </authorList>
    </citation>
    <scope>NUCLEOTIDE SEQUENCE [LARGE SCALE GENOMIC DNA]</scope>
</reference>
<organism evidence="1 2">
    <name type="scientific">Candidatus Kaiserbacteria bacterium RIFCSPLOWO2_01_FULL_52_12b</name>
    <dbReference type="NCBI Taxonomy" id="1798509"/>
    <lineage>
        <taxon>Bacteria</taxon>
        <taxon>Candidatus Kaiseribacteriota</taxon>
    </lineage>
</organism>
<proteinExistence type="predicted"/>
<dbReference type="Proteomes" id="UP000178811">
    <property type="component" value="Unassembled WGS sequence"/>
</dbReference>